<evidence type="ECO:0000256" key="9">
    <source>
        <dbReference type="ARBA" id="ARBA00023004"/>
    </source>
</evidence>
<keyword evidence="14" id="KW-1185">Reference proteome</keyword>
<dbReference type="SMART" id="SM01219">
    <property type="entry name" value="Frataxin_Cyay"/>
    <property type="match status" value="1"/>
</dbReference>
<dbReference type="eggNOG" id="KOG3413">
    <property type="taxonomic scope" value="Eukaryota"/>
</dbReference>
<keyword evidence="9" id="KW-0408">Iron</keyword>
<dbReference type="OrthoDB" id="1897642at2759"/>
<dbReference type="Proteomes" id="UP000054408">
    <property type="component" value="Unassembled WGS sequence"/>
</dbReference>
<accession>A0A0L0DK04</accession>
<dbReference type="GO" id="GO:0006879">
    <property type="term" value="P:intracellular iron ion homeostasis"/>
    <property type="evidence" value="ECO:0007669"/>
    <property type="project" value="UniProtKB-KW"/>
</dbReference>
<dbReference type="GO" id="GO:0016226">
    <property type="term" value="P:iron-sulfur cluster assembly"/>
    <property type="evidence" value="ECO:0007669"/>
    <property type="project" value="InterPro"/>
</dbReference>
<proteinExistence type="inferred from homology"/>
<dbReference type="AlphaFoldDB" id="A0A0L0DK04"/>
<dbReference type="GO" id="GO:0034986">
    <property type="term" value="F:iron chaperone activity"/>
    <property type="evidence" value="ECO:0007669"/>
    <property type="project" value="TreeGrafter"/>
</dbReference>
<dbReference type="InterPro" id="IPR017789">
    <property type="entry name" value="Frataxin"/>
</dbReference>
<dbReference type="PROSITE" id="PS01344">
    <property type="entry name" value="FRATAXIN_1"/>
    <property type="match status" value="1"/>
</dbReference>
<evidence type="ECO:0000256" key="7">
    <source>
        <dbReference type="ARBA" id="ARBA00022946"/>
    </source>
</evidence>
<keyword evidence="4" id="KW-0409">Iron storage</keyword>
<evidence type="ECO:0000256" key="1">
    <source>
        <dbReference type="ARBA" id="ARBA00004173"/>
    </source>
</evidence>
<dbReference type="Pfam" id="PF01491">
    <property type="entry name" value="Frataxin_Cyay"/>
    <property type="match status" value="1"/>
</dbReference>
<evidence type="ECO:0000256" key="12">
    <source>
        <dbReference type="ARBA" id="ARBA00047990"/>
    </source>
</evidence>
<keyword evidence="8" id="KW-0560">Oxidoreductase</keyword>
<evidence type="ECO:0000256" key="4">
    <source>
        <dbReference type="ARBA" id="ARBA00022434"/>
    </source>
</evidence>
<comment type="subcellular location">
    <subcellularLocation>
        <location evidence="1">Mitochondrion</location>
    </subcellularLocation>
</comment>
<dbReference type="GO" id="GO:0051537">
    <property type="term" value="F:2 iron, 2 sulfur cluster binding"/>
    <property type="evidence" value="ECO:0007669"/>
    <property type="project" value="TreeGrafter"/>
</dbReference>
<dbReference type="PANTHER" id="PTHR16821">
    <property type="entry name" value="FRATAXIN"/>
    <property type="match status" value="1"/>
</dbReference>
<protein>
    <recommendedName>
        <fullName evidence="3">ferroxidase</fullName>
        <ecNumber evidence="3">1.16.3.1</ecNumber>
    </recommendedName>
</protein>
<comment type="similarity">
    <text evidence="2">Belongs to the frataxin family.</text>
</comment>
<keyword evidence="11" id="KW-0496">Mitochondrion</keyword>
<dbReference type="PROSITE" id="PS50810">
    <property type="entry name" value="FRATAXIN_2"/>
    <property type="match status" value="1"/>
</dbReference>
<dbReference type="OMA" id="MNTYHAV"/>
<dbReference type="SUPFAM" id="SSF55387">
    <property type="entry name" value="Frataxin/Nqo15-like"/>
    <property type="match status" value="1"/>
</dbReference>
<dbReference type="Gene3D" id="3.30.920.10">
    <property type="entry name" value="Frataxin/CyaY"/>
    <property type="match status" value="1"/>
</dbReference>
<gene>
    <name evidence="13" type="ORF">AMSG_08404</name>
</gene>
<keyword evidence="6" id="KW-0410">Iron transport</keyword>
<dbReference type="PRINTS" id="PR00904">
    <property type="entry name" value="FRATAXIN"/>
</dbReference>
<name>A0A0L0DK04_THETB</name>
<keyword evidence="10" id="KW-0406">Ion transport</keyword>
<dbReference type="GO" id="GO:0004322">
    <property type="term" value="F:ferroxidase activity"/>
    <property type="evidence" value="ECO:0007669"/>
    <property type="project" value="UniProtKB-EC"/>
</dbReference>
<evidence type="ECO:0000256" key="10">
    <source>
        <dbReference type="ARBA" id="ARBA00023065"/>
    </source>
</evidence>
<evidence type="ECO:0000256" key="2">
    <source>
        <dbReference type="ARBA" id="ARBA00008183"/>
    </source>
</evidence>
<sequence length="182" mass="20002">MLRLHVLSSATRRCVTGWLGVDAGGAARTSWLTRNALVARSMAATPPGEGEEYMDMNTYHAVADETLEMVQEAIETVCDELGLADVDSALSQGVLNVAFEDGDAVFVLNKQTPNQQIWLSSPISGPMRFNYDVDAALWRHWRTGHELANLLRQEFSQLASQSAGKDVIVDLDLGDLHTHHLI</sequence>
<reference evidence="13 14" key="1">
    <citation type="submission" date="2010-05" db="EMBL/GenBank/DDBJ databases">
        <title>The Genome Sequence of Thecamonas trahens ATCC 50062.</title>
        <authorList>
            <consortium name="The Broad Institute Genome Sequencing Platform"/>
            <person name="Russ C."/>
            <person name="Cuomo C."/>
            <person name="Shea T."/>
            <person name="Young S.K."/>
            <person name="Zeng Q."/>
            <person name="Koehrsen M."/>
            <person name="Haas B."/>
            <person name="Borodovsky M."/>
            <person name="Guigo R."/>
            <person name="Alvarado L."/>
            <person name="Berlin A."/>
            <person name="Bochicchio J."/>
            <person name="Borenstein D."/>
            <person name="Chapman S."/>
            <person name="Chen Z."/>
            <person name="Freedman E."/>
            <person name="Gellesch M."/>
            <person name="Goldberg J."/>
            <person name="Griggs A."/>
            <person name="Gujja S."/>
            <person name="Heilman E."/>
            <person name="Heiman D."/>
            <person name="Hepburn T."/>
            <person name="Howarth C."/>
            <person name="Jen D."/>
            <person name="Larson L."/>
            <person name="Mehta T."/>
            <person name="Park D."/>
            <person name="Pearson M."/>
            <person name="Roberts A."/>
            <person name="Saif S."/>
            <person name="Shenoy N."/>
            <person name="Sisk P."/>
            <person name="Stolte C."/>
            <person name="Sykes S."/>
            <person name="Thomson T."/>
            <person name="Walk T."/>
            <person name="White J."/>
            <person name="Yandava C."/>
            <person name="Burger G."/>
            <person name="Gray M.W."/>
            <person name="Holland P.W.H."/>
            <person name="King N."/>
            <person name="Lang F.B.F."/>
            <person name="Roger A.J."/>
            <person name="Ruiz-Trillo I."/>
            <person name="Lander E."/>
            <person name="Nusbaum C."/>
        </authorList>
    </citation>
    <scope>NUCLEOTIDE SEQUENCE [LARGE SCALE GENOMIC DNA]</scope>
    <source>
        <strain evidence="13 14">ATCC 50062</strain>
    </source>
</reference>
<comment type="catalytic activity">
    <reaction evidence="12">
        <text>4 Fe(2+) + O2 + 4 H(+) = 4 Fe(3+) + 2 H2O</text>
        <dbReference type="Rhea" id="RHEA:11148"/>
        <dbReference type="ChEBI" id="CHEBI:15377"/>
        <dbReference type="ChEBI" id="CHEBI:15378"/>
        <dbReference type="ChEBI" id="CHEBI:15379"/>
        <dbReference type="ChEBI" id="CHEBI:29033"/>
        <dbReference type="ChEBI" id="CHEBI:29034"/>
        <dbReference type="EC" id="1.16.3.1"/>
    </reaction>
</comment>
<dbReference type="GO" id="GO:0008198">
    <property type="term" value="F:ferrous iron binding"/>
    <property type="evidence" value="ECO:0007669"/>
    <property type="project" value="TreeGrafter"/>
</dbReference>
<organism evidence="13 14">
    <name type="scientific">Thecamonas trahens ATCC 50062</name>
    <dbReference type="NCBI Taxonomy" id="461836"/>
    <lineage>
        <taxon>Eukaryota</taxon>
        <taxon>Apusozoa</taxon>
        <taxon>Apusomonadida</taxon>
        <taxon>Apusomonadidae</taxon>
        <taxon>Thecamonas</taxon>
    </lineage>
</organism>
<evidence type="ECO:0000256" key="3">
    <source>
        <dbReference type="ARBA" id="ARBA00013107"/>
    </source>
</evidence>
<evidence type="ECO:0000313" key="14">
    <source>
        <dbReference type="Proteomes" id="UP000054408"/>
    </source>
</evidence>
<keyword evidence="7" id="KW-0809">Transit peptide</keyword>
<evidence type="ECO:0000256" key="8">
    <source>
        <dbReference type="ARBA" id="ARBA00023002"/>
    </source>
</evidence>
<dbReference type="EMBL" id="GL349472">
    <property type="protein sequence ID" value="KNC52426.1"/>
    <property type="molecule type" value="Genomic_DNA"/>
</dbReference>
<dbReference type="NCBIfam" id="TIGR03422">
    <property type="entry name" value="mito_frataxin"/>
    <property type="match status" value="1"/>
</dbReference>
<evidence type="ECO:0000256" key="5">
    <source>
        <dbReference type="ARBA" id="ARBA00022448"/>
    </source>
</evidence>
<dbReference type="GO" id="GO:0008199">
    <property type="term" value="F:ferric iron binding"/>
    <property type="evidence" value="ECO:0007669"/>
    <property type="project" value="InterPro"/>
</dbReference>
<dbReference type="GeneID" id="25567105"/>
<dbReference type="InterPro" id="IPR020895">
    <property type="entry name" value="Frataxin_CS"/>
</dbReference>
<dbReference type="GO" id="GO:0006826">
    <property type="term" value="P:iron ion transport"/>
    <property type="evidence" value="ECO:0007669"/>
    <property type="project" value="UniProtKB-KW"/>
</dbReference>
<dbReference type="RefSeq" id="XP_013755467.1">
    <property type="nucleotide sequence ID" value="XM_013900013.1"/>
</dbReference>
<dbReference type="InterPro" id="IPR036524">
    <property type="entry name" value="Frataxin/CyaY_sf"/>
</dbReference>
<dbReference type="InterPro" id="IPR002908">
    <property type="entry name" value="Frataxin/CyaY"/>
</dbReference>
<evidence type="ECO:0000313" key="13">
    <source>
        <dbReference type="EMBL" id="KNC52426.1"/>
    </source>
</evidence>
<evidence type="ECO:0000256" key="6">
    <source>
        <dbReference type="ARBA" id="ARBA00022496"/>
    </source>
</evidence>
<dbReference type="GO" id="GO:0005739">
    <property type="term" value="C:mitochondrion"/>
    <property type="evidence" value="ECO:0007669"/>
    <property type="project" value="UniProtKB-SubCell"/>
</dbReference>
<evidence type="ECO:0000256" key="11">
    <source>
        <dbReference type="ARBA" id="ARBA00023128"/>
    </source>
</evidence>
<keyword evidence="5" id="KW-0813">Transport</keyword>
<dbReference type="PANTHER" id="PTHR16821:SF2">
    <property type="entry name" value="FRATAXIN, MITOCHONDRIAL"/>
    <property type="match status" value="1"/>
</dbReference>
<dbReference type="EC" id="1.16.3.1" evidence="3"/>
<dbReference type="NCBIfam" id="TIGR03421">
    <property type="entry name" value="FeS_CyaY"/>
    <property type="match status" value="1"/>
</dbReference>
<dbReference type="STRING" id="461836.A0A0L0DK04"/>